<accession>A0A0V0GST5</accession>
<dbReference type="Pfam" id="PF02992">
    <property type="entry name" value="Transposase_21"/>
    <property type="match status" value="1"/>
</dbReference>
<proteinExistence type="predicted"/>
<protein>
    <submittedName>
        <fullName evidence="1">Putative ovule protein</fullName>
    </submittedName>
</protein>
<organism evidence="1">
    <name type="scientific">Solanum chacoense</name>
    <name type="common">Chaco potato</name>
    <dbReference type="NCBI Taxonomy" id="4108"/>
    <lineage>
        <taxon>Eukaryota</taxon>
        <taxon>Viridiplantae</taxon>
        <taxon>Streptophyta</taxon>
        <taxon>Embryophyta</taxon>
        <taxon>Tracheophyta</taxon>
        <taxon>Spermatophyta</taxon>
        <taxon>Magnoliopsida</taxon>
        <taxon>eudicotyledons</taxon>
        <taxon>Gunneridae</taxon>
        <taxon>Pentapetalae</taxon>
        <taxon>asterids</taxon>
        <taxon>lamiids</taxon>
        <taxon>Solanales</taxon>
        <taxon>Solanaceae</taxon>
        <taxon>Solanoideae</taxon>
        <taxon>Solaneae</taxon>
        <taxon>Solanum</taxon>
    </lineage>
</organism>
<dbReference type="EMBL" id="GEDG01031610">
    <property type="protein sequence ID" value="JAP11279.1"/>
    <property type="molecule type" value="Transcribed_RNA"/>
</dbReference>
<dbReference type="AlphaFoldDB" id="A0A0V0GST5"/>
<reference evidence="1" key="1">
    <citation type="submission" date="2015-12" db="EMBL/GenBank/DDBJ databases">
        <title>Gene expression during late stages of embryo sac development: a critical building block for successful pollen-pistil interactions.</title>
        <authorList>
            <person name="Liu Y."/>
            <person name="Joly V."/>
            <person name="Sabar M."/>
            <person name="Matton D.P."/>
        </authorList>
    </citation>
    <scope>NUCLEOTIDE SEQUENCE</scope>
</reference>
<sequence>MHEAIFIYSLNDHSRKKMPGNDIDVYLQPLIQELSELWYDGVQTFDSSKKETFKMRAALM</sequence>
<name>A0A0V0GST5_SOLCH</name>
<evidence type="ECO:0000313" key="1">
    <source>
        <dbReference type="EMBL" id="JAP11279.1"/>
    </source>
</evidence>
<dbReference type="InterPro" id="IPR004242">
    <property type="entry name" value="Transposase_21"/>
</dbReference>